<reference evidence="1" key="1">
    <citation type="journal article" date="2020" name="mSystems">
        <title>Genome- and Community-Level Interaction Insights into Carbon Utilization and Element Cycling Functions of Hydrothermarchaeota in Hydrothermal Sediment.</title>
        <authorList>
            <person name="Zhou Z."/>
            <person name="Liu Y."/>
            <person name="Xu W."/>
            <person name="Pan J."/>
            <person name="Luo Z.H."/>
            <person name="Li M."/>
        </authorList>
    </citation>
    <scope>NUCLEOTIDE SEQUENCE [LARGE SCALE GENOMIC DNA]</scope>
    <source>
        <strain evidence="1">SpSt-783</strain>
    </source>
</reference>
<accession>A0A7C6EJZ4</accession>
<proteinExistence type="predicted"/>
<comment type="caution">
    <text evidence="1">The sequence shown here is derived from an EMBL/GenBank/DDBJ whole genome shotgun (WGS) entry which is preliminary data.</text>
</comment>
<evidence type="ECO:0000313" key="1">
    <source>
        <dbReference type="EMBL" id="HHS62965.1"/>
    </source>
</evidence>
<dbReference type="EMBL" id="DTHJ01000107">
    <property type="protein sequence ID" value="HHS62965.1"/>
    <property type="molecule type" value="Genomic_DNA"/>
</dbReference>
<protein>
    <submittedName>
        <fullName evidence="1">Uncharacterized protein</fullName>
    </submittedName>
</protein>
<organism evidence="1">
    <name type="scientific">candidate division WOR-3 bacterium</name>
    <dbReference type="NCBI Taxonomy" id="2052148"/>
    <lineage>
        <taxon>Bacteria</taxon>
        <taxon>Bacteria division WOR-3</taxon>
    </lineage>
</organism>
<dbReference type="AlphaFoldDB" id="A0A7C6EJZ4"/>
<name>A0A7C6EJZ4_UNCW3</name>
<gene>
    <name evidence="1" type="ORF">ENV70_05070</name>
</gene>
<sequence>MTILTKKLVILIGGGLLFSTPLLNATTYGPYYVSVDTALYKVNTFNITLTNTAIGLFGTIHNFQQLGGGGRKVASIDFALTNGYSGSTFDLLVDSVNVIVERYNDELPGW</sequence>